<dbReference type="InterPro" id="IPR002986">
    <property type="entry name" value="DAP_deCOOHase_LysA"/>
</dbReference>
<feature type="binding site" evidence="5">
    <location>
        <position position="377"/>
    </location>
    <ligand>
        <name>pyridoxal 5'-phosphate</name>
        <dbReference type="ChEBI" id="CHEBI:597326"/>
    </ligand>
</feature>
<dbReference type="PROSITE" id="PS00879">
    <property type="entry name" value="ODR_DC_2_2"/>
    <property type="match status" value="1"/>
</dbReference>
<dbReference type="RefSeq" id="WP_155136864.1">
    <property type="nucleotide sequence ID" value="NZ_BMGZ01000001.1"/>
</dbReference>
<dbReference type="InterPro" id="IPR000183">
    <property type="entry name" value="Orn/DAP/Arg_de-COase"/>
</dbReference>
<dbReference type="InterPro" id="IPR022643">
    <property type="entry name" value="De-COase2_C"/>
</dbReference>
<dbReference type="InterPro" id="IPR022644">
    <property type="entry name" value="De-COase2_N"/>
</dbReference>
<dbReference type="PRINTS" id="PR01179">
    <property type="entry name" value="ODADCRBXLASE"/>
</dbReference>
<evidence type="ECO:0000313" key="11">
    <source>
        <dbReference type="EMBL" id="GGH93331.1"/>
    </source>
</evidence>
<evidence type="ECO:0000256" key="8">
    <source>
        <dbReference type="RuleBase" id="RU003738"/>
    </source>
</evidence>
<evidence type="ECO:0000256" key="4">
    <source>
        <dbReference type="ARBA" id="ARBA00023239"/>
    </source>
</evidence>
<feature type="binding site" evidence="5">
    <location>
        <position position="280"/>
    </location>
    <ligand>
        <name>substrate</name>
    </ligand>
</feature>
<dbReference type="Pfam" id="PF02784">
    <property type="entry name" value="Orn_Arg_deC_N"/>
    <property type="match status" value="1"/>
</dbReference>
<keyword evidence="5" id="KW-0028">Amino-acid biosynthesis</keyword>
<feature type="domain" description="Orn/DAP/Arg decarboxylase 2 N-terminal" evidence="10">
    <location>
        <begin position="36"/>
        <end position="283"/>
    </location>
</feature>
<dbReference type="Pfam" id="PF00278">
    <property type="entry name" value="Orn_DAP_Arg_deC"/>
    <property type="match status" value="1"/>
</dbReference>
<reference evidence="11" key="3">
    <citation type="submission" date="2020-09" db="EMBL/GenBank/DDBJ databases">
        <authorList>
            <person name="Sun Q."/>
            <person name="Zhou Y."/>
        </authorList>
    </citation>
    <scope>NUCLEOTIDE SEQUENCE</scope>
    <source>
        <strain evidence="11">CGMCC 1.14984</strain>
    </source>
</reference>
<sequence>MHHFEYRDGVLHAEDIPLDHLAGEVGTPFYCYSAATLRRHYSVFADAFNSQDTLVAFSVKSLSNIAVLSLLARQGAGADVVSGGELFRALKAGIPGEKIVFSGVGKTRAEMADALKAGICQFNVESEAELIALDEVARSMNVKAPIALRVNPDVAAGTHDKISTGRKTDKFGISWSIAADVYARAAKMDGIDVSGVDVHIGSQITDLAPFGAAFSKVAALVSTLRDQGHDIRRLDLGGGLGVPYHHQDGTPAPPHPLDYAKVIQETASHLDVQLIFEPGRMIAGNAGIMVARVTYLKENEGRHFAILDCGMNDLIRPALYDAWHDIIPITEPAEGAGTKLIDIVGPVCESTDRFARNREMPPLKPGDLVAFLTAGAYGAVQGNEYNTRPLVPEILVDGGKHAVIRRRPTYDEMIARETVPDWV</sequence>
<feature type="binding site" evidence="5">
    <location>
        <position position="239"/>
    </location>
    <ligand>
        <name>pyridoxal 5'-phosphate</name>
        <dbReference type="ChEBI" id="CHEBI:597326"/>
    </ligand>
</feature>
<proteinExistence type="inferred from homology"/>
<dbReference type="Proteomes" id="UP000621856">
    <property type="component" value="Unassembled WGS sequence"/>
</dbReference>
<feature type="modified residue" description="N6-(pyridoxal phosphate)lysine" evidence="5 7">
    <location>
        <position position="60"/>
    </location>
</feature>
<reference evidence="11" key="1">
    <citation type="journal article" date="2014" name="Int. J. Syst. Evol. Microbiol.">
        <title>Complete genome sequence of Corynebacterium casei LMG S-19264T (=DSM 44701T), isolated from a smear-ripened cheese.</title>
        <authorList>
            <consortium name="US DOE Joint Genome Institute (JGI-PGF)"/>
            <person name="Walter F."/>
            <person name="Albersmeier A."/>
            <person name="Kalinowski J."/>
            <person name="Ruckert C."/>
        </authorList>
    </citation>
    <scope>NUCLEOTIDE SEQUENCE</scope>
    <source>
        <strain evidence="11">CGMCC 1.14984</strain>
    </source>
</reference>
<dbReference type="GO" id="GO:0008836">
    <property type="term" value="F:diaminopimelate decarboxylase activity"/>
    <property type="evidence" value="ECO:0007669"/>
    <property type="project" value="UniProtKB-UniRule"/>
</dbReference>
<protein>
    <recommendedName>
        <fullName evidence="5 6">Diaminopimelate decarboxylase</fullName>
        <shortName evidence="5">DAP decarboxylase</shortName>
        <shortName evidence="5">DAPDC</shortName>
        <ecNumber evidence="5 6">4.1.1.20</ecNumber>
    </recommendedName>
</protein>
<comment type="cofactor">
    <cofactor evidence="1 5 7 8">
        <name>pyridoxal 5'-phosphate</name>
        <dbReference type="ChEBI" id="CHEBI:597326"/>
    </cofactor>
</comment>
<dbReference type="Gene3D" id="2.40.37.10">
    <property type="entry name" value="Lyase, Ornithine Decarboxylase, Chain A, domain 1"/>
    <property type="match status" value="1"/>
</dbReference>
<dbReference type="UniPathway" id="UPA00034">
    <property type="reaction ID" value="UER00027"/>
</dbReference>
<evidence type="ECO:0000256" key="1">
    <source>
        <dbReference type="ARBA" id="ARBA00001933"/>
    </source>
</evidence>
<comment type="pathway">
    <text evidence="5 8">Amino-acid biosynthesis; L-lysine biosynthesis via DAP pathway; L-lysine from DL-2,6-diaminopimelate: step 1/1.</text>
</comment>
<reference evidence="12 14" key="2">
    <citation type="submission" date="2020-02" db="EMBL/GenBank/DDBJ databases">
        <title>Genome sequence of Parvularcula flava strain NH6-79.</title>
        <authorList>
            <person name="Abdul Karim M.H."/>
            <person name="Lam M.Q."/>
            <person name="Chen S.J."/>
            <person name="Yahya A."/>
            <person name="Shahir S."/>
            <person name="Shamsir M.S."/>
            <person name="Chong C.S."/>
        </authorList>
    </citation>
    <scope>NUCLEOTIDE SEQUENCE [LARGE SCALE GENOMIC DNA]</scope>
    <source>
        <strain evidence="12 14">NH6-79</strain>
    </source>
</reference>
<dbReference type="PRINTS" id="PR01181">
    <property type="entry name" value="DAPDCRBXLASE"/>
</dbReference>
<keyword evidence="4 5" id="KW-0456">Lyase</keyword>
<dbReference type="EC" id="4.1.1.20" evidence="5 6"/>
<feature type="binding site" evidence="5">
    <location>
        <position position="349"/>
    </location>
    <ligand>
        <name>substrate</name>
    </ligand>
</feature>
<organism evidence="11 13">
    <name type="scientific">Aquisalinus luteolus</name>
    <dbReference type="NCBI Taxonomy" id="1566827"/>
    <lineage>
        <taxon>Bacteria</taxon>
        <taxon>Pseudomonadati</taxon>
        <taxon>Pseudomonadota</taxon>
        <taxon>Alphaproteobacteria</taxon>
        <taxon>Parvularculales</taxon>
        <taxon>Parvularculaceae</taxon>
        <taxon>Aquisalinus</taxon>
    </lineage>
</organism>
<comment type="subunit">
    <text evidence="5">Homodimer.</text>
</comment>
<gene>
    <name evidence="5 11" type="primary">lysA</name>
    <name evidence="12" type="ORF">FF098_002415</name>
    <name evidence="11" type="ORF">GCM10011355_04920</name>
</gene>
<evidence type="ECO:0000259" key="10">
    <source>
        <dbReference type="Pfam" id="PF02784"/>
    </source>
</evidence>
<feature type="binding site" evidence="5">
    <location>
        <position position="316"/>
    </location>
    <ligand>
        <name>substrate</name>
    </ligand>
</feature>
<evidence type="ECO:0000313" key="13">
    <source>
        <dbReference type="Proteomes" id="UP000621856"/>
    </source>
</evidence>
<evidence type="ECO:0000313" key="14">
    <source>
        <dbReference type="Proteomes" id="UP000818603"/>
    </source>
</evidence>
<dbReference type="NCBIfam" id="TIGR01048">
    <property type="entry name" value="lysA"/>
    <property type="match status" value="1"/>
</dbReference>
<dbReference type="AlphaFoldDB" id="A0A8J3A1L2"/>
<comment type="catalytic activity">
    <reaction evidence="5 8">
        <text>meso-2,6-diaminopimelate + H(+) = L-lysine + CO2</text>
        <dbReference type="Rhea" id="RHEA:15101"/>
        <dbReference type="ChEBI" id="CHEBI:15378"/>
        <dbReference type="ChEBI" id="CHEBI:16526"/>
        <dbReference type="ChEBI" id="CHEBI:32551"/>
        <dbReference type="ChEBI" id="CHEBI:57791"/>
        <dbReference type="EC" id="4.1.1.20"/>
    </reaction>
</comment>
<dbReference type="Gene3D" id="3.20.20.10">
    <property type="entry name" value="Alanine racemase"/>
    <property type="match status" value="1"/>
</dbReference>
<dbReference type="PANTHER" id="PTHR43727:SF2">
    <property type="entry name" value="GROUP IV DECARBOXYLASE"/>
    <property type="match status" value="1"/>
</dbReference>
<dbReference type="HAMAP" id="MF_02120">
    <property type="entry name" value="LysA"/>
    <property type="match status" value="1"/>
</dbReference>
<name>A0A8J3A1L2_9PROT</name>
<feature type="binding site" evidence="5">
    <location>
        <position position="377"/>
    </location>
    <ligand>
        <name>substrate</name>
    </ligand>
</feature>
<keyword evidence="3 5" id="KW-0663">Pyridoxal phosphate</keyword>
<dbReference type="FunFam" id="3.20.20.10:FF:000003">
    <property type="entry name" value="Diaminopimelate decarboxylase"/>
    <property type="match status" value="1"/>
</dbReference>
<evidence type="ECO:0000256" key="5">
    <source>
        <dbReference type="HAMAP-Rule" id="MF_02120"/>
    </source>
</evidence>
<dbReference type="InterPro" id="IPR029066">
    <property type="entry name" value="PLP-binding_barrel"/>
</dbReference>
<evidence type="ECO:0000259" key="9">
    <source>
        <dbReference type="Pfam" id="PF00278"/>
    </source>
</evidence>
<comment type="caution">
    <text evidence="11">The sequence shown here is derived from an EMBL/GenBank/DDBJ whole genome shotgun (WGS) entry which is preliminary data.</text>
</comment>
<keyword evidence="5 8" id="KW-0457">Lysine biosynthesis</keyword>
<accession>A0A8J3A1L2</accession>
<dbReference type="CDD" id="cd06828">
    <property type="entry name" value="PLPDE_III_DapDC"/>
    <property type="match status" value="1"/>
</dbReference>
<dbReference type="InterPro" id="IPR022657">
    <property type="entry name" value="De-COase2_CS"/>
</dbReference>
<keyword evidence="2 5" id="KW-0210">Decarboxylase</keyword>
<dbReference type="SUPFAM" id="SSF50621">
    <property type="entry name" value="Alanine racemase C-terminal domain-like"/>
    <property type="match status" value="1"/>
</dbReference>
<dbReference type="InterPro" id="IPR009006">
    <property type="entry name" value="Ala_racemase/Decarboxylase_C"/>
</dbReference>
<keyword evidence="14" id="KW-1185">Reference proteome</keyword>
<evidence type="ECO:0000256" key="7">
    <source>
        <dbReference type="PIRSR" id="PIRSR600183-50"/>
    </source>
</evidence>
<dbReference type="Proteomes" id="UP000818603">
    <property type="component" value="Unassembled WGS sequence"/>
</dbReference>
<feature type="binding site" evidence="5">
    <location>
        <position position="320"/>
    </location>
    <ligand>
        <name>substrate</name>
    </ligand>
</feature>
<evidence type="ECO:0000256" key="2">
    <source>
        <dbReference type="ARBA" id="ARBA00022793"/>
    </source>
</evidence>
<evidence type="ECO:0000313" key="12">
    <source>
        <dbReference type="EMBL" id="NHK26761.1"/>
    </source>
</evidence>
<feature type="domain" description="Orn/DAP/Arg decarboxylase 2 C-terminal" evidence="9">
    <location>
        <begin position="29"/>
        <end position="375"/>
    </location>
</feature>
<dbReference type="SUPFAM" id="SSF51419">
    <property type="entry name" value="PLP-binding barrel"/>
    <property type="match status" value="1"/>
</dbReference>
<feature type="binding site" evidence="5">
    <location>
        <begin position="277"/>
        <end position="280"/>
    </location>
    <ligand>
        <name>pyridoxal 5'-phosphate</name>
        <dbReference type="ChEBI" id="CHEBI:597326"/>
    </ligand>
</feature>
<dbReference type="GO" id="GO:0009089">
    <property type="term" value="P:lysine biosynthetic process via diaminopimelate"/>
    <property type="evidence" value="ECO:0007669"/>
    <property type="project" value="UniProtKB-UniRule"/>
</dbReference>
<feature type="active site" description="Proton donor" evidence="7">
    <location>
        <position position="348"/>
    </location>
</feature>
<comment type="function">
    <text evidence="5">Specifically catalyzes the decarboxylation of meso-diaminopimelate (meso-DAP) to L-lysine.</text>
</comment>
<evidence type="ECO:0000256" key="3">
    <source>
        <dbReference type="ARBA" id="ARBA00022898"/>
    </source>
</evidence>
<evidence type="ECO:0000256" key="6">
    <source>
        <dbReference type="NCBIfam" id="TIGR01048"/>
    </source>
</evidence>
<dbReference type="PANTHER" id="PTHR43727">
    <property type="entry name" value="DIAMINOPIMELATE DECARBOXYLASE"/>
    <property type="match status" value="1"/>
</dbReference>
<comment type="similarity">
    <text evidence="5">Belongs to the Orn/Lys/Arg decarboxylase class-II family. LysA subfamily.</text>
</comment>
<dbReference type="EMBL" id="BMGZ01000001">
    <property type="protein sequence ID" value="GGH93331.1"/>
    <property type="molecule type" value="Genomic_DNA"/>
</dbReference>
<dbReference type="GO" id="GO:0030170">
    <property type="term" value="F:pyridoxal phosphate binding"/>
    <property type="evidence" value="ECO:0007669"/>
    <property type="project" value="UniProtKB-UniRule"/>
</dbReference>
<dbReference type="EMBL" id="VCJR02000001">
    <property type="protein sequence ID" value="NHK26761.1"/>
    <property type="molecule type" value="Genomic_DNA"/>
</dbReference>